<gene>
    <name evidence="3" type="ORF">ZIOFF_005558</name>
</gene>
<reference evidence="3 4" key="1">
    <citation type="submission" date="2020-08" db="EMBL/GenBank/DDBJ databases">
        <title>Plant Genome Project.</title>
        <authorList>
            <person name="Zhang R.-G."/>
        </authorList>
    </citation>
    <scope>NUCLEOTIDE SEQUENCE [LARGE SCALE GENOMIC DNA]</scope>
    <source>
        <tissue evidence="3">Rhizome</tissue>
    </source>
</reference>
<dbReference type="EMBL" id="JACMSC010000002">
    <property type="protein sequence ID" value="KAG6531738.1"/>
    <property type="molecule type" value="Genomic_DNA"/>
</dbReference>
<accession>A0A8J5HMJ8</accession>
<organism evidence="3 4">
    <name type="scientific">Zingiber officinale</name>
    <name type="common">Ginger</name>
    <name type="synonym">Amomum zingiber</name>
    <dbReference type="NCBI Taxonomy" id="94328"/>
    <lineage>
        <taxon>Eukaryota</taxon>
        <taxon>Viridiplantae</taxon>
        <taxon>Streptophyta</taxon>
        <taxon>Embryophyta</taxon>
        <taxon>Tracheophyta</taxon>
        <taxon>Spermatophyta</taxon>
        <taxon>Magnoliopsida</taxon>
        <taxon>Liliopsida</taxon>
        <taxon>Zingiberales</taxon>
        <taxon>Zingiberaceae</taxon>
        <taxon>Zingiber</taxon>
    </lineage>
</organism>
<dbReference type="CDD" id="cd03031">
    <property type="entry name" value="GRX_GRX_like"/>
    <property type="match status" value="1"/>
</dbReference>
<feature type="compositionally biased region" description="Polar residues" evidence="1">
    <location>
        <begin position="164"/>
        <end position="174"/>
    </location>
</feature>
<feature type="compositionally biased region" description="Basic and acidic residues" evidence="1">
    <location>
        <begin position="189"/>
        <end position="199"/>
    </location>
</feature>
<dbReference type="InterPro" id="IPR002109">
    <property type="entry name" value="Glutaredoxin"/>
</dbReference>
<dbReference type="PANTHER" id="PTHR45669">
    <property type="entry name" value="GLUTAREDOXIN DOMAIN-CONTAINING CYSTEINE-RICH PROTEIN CG12206-RELATED"/>
    <property type="match status" value="1"/>
</dbReference>
<dbReference type="PROSITE" id="PS51354">
    <property type="entry name" value="GLUTAREDOXIN_2"/>
    <property type="match status" value="1"/>
</dbReference>
<evidence type="ECO:0000313" key="4">
    <source>
        <dbReference type="Proteomes" id="UP000734854"/>
    </source>
</evidence>
<feature type="domain" description="Glutaredoxin" evidence="2">
    <location>
        <begin position="257"/>
        <end position="324"/>
    </location>
</feature>
<dbReference type="PANTHER" id="PTHR45669:SF12">
    <property type="entry name" value="EMB|CAB85507.1"/>
    <property type="match status" value="1"/>
</dbReference>
<feature type="compositionally biased region" description="Basic and acidic residues" evidence="1">
    <location>
        <begin position="83"/>
        <end position="92"/>
    </location>
</feature>
<evidence type="ECO:0000256" key="1">
    <source>
        <dbReference type="SAM" id="MobiDB-lite"/>
    </source>
</evidence>
<sequence length="398" mass="43825">MGCISSRLLAAADLGGDLLFSGVDKADAGGVCPNHFVCLTSTTYGVLKLDYVDEKATPDFEGLPGPDVGQGEARPPDSSPQPAEKEEDRPSEVIDARELMGDLVAETPSRSPAQRKKSQKPSPSVRRSPEVRKWSIGKENTPLRSERKRSNIDAHRAADPFRSLDNTPWTSFVSAMTRKRTPGSGGGSKKSDRGSDNSRSRRSLSPLFDPELVAMFELEHCEEGKNIKKTEHDKVFEVATLLQSYERKCPEGGENSVVLYTTTLRGIRKTFEDCNTVRSLIESYGVGIVERDISMDCGYREELRMLMGKKEVKVPMVFIKGRYIGGLEEIARLDDEAKLELLLEGLPSAAKWCEGCGGLRFVMCMDCNGSCKVLDSQKNKVECGECNENGLIHCPICC</sequence>
<dbReference type="Pfam" id="PF23733">
    <property type="entry name" value="GRXCR1-2_C"/>
    <property type="match status" value="1"/>
</dbReference>
<feature type="region of interest" description="Disordered" evidence="1">
    <location>
        <begin position="104"/>
        <end position="204"/>
    </location>
</feature>
<dbReference type="AlphaFoldDB" id="A0A8J5HMJ8"/>
<evidence type="ECO:0000259" key="2">
    <source>
        <dbReference type="Pfam" id="PF00462"/>
    </source>
</evidence>
<name>A0A8J5HMJ8_ZINOF</name>
<protein>
    <recommendedName>
        <fullName evidence="2">Glutaredoxin domain-containing protein</fullName>
    </recommendedName>
</protein>
<keyword evidence="4" id="KW-1185">Reference proteome</keyword>
<dbReference type="Proteomes" id="UP000734854">
    <property type="component" value="Unassembled WGS sequence"/>
</dbReference>
<dbReference type="OrthoDB" id="423313at2759"/>
<dbReference type="Pfam" id="PF00462">
    <property type="entry name" value="Glutaredoxin"/>
    <property type="match status" value="1"/>
</dbReference>
<feature type="region of interest" description="Disordered" evidence="1">
    <location>
        <begin position="58"/>
        <end position="92"/>
    </location>
</feature>
<comment type="caution">
    <text evidence="3">The sequence shown here is derived from an EMBL/GenBank/DDBJ whole genome shotgun (WGS) entry which is preliminary data.</text>
</comment>
<proteinExistence type="predicted"/>
<evidence type="ECO:0000313" key="3">
    <source>
        <dbReference type="EMBL" id="KAG6531738.1"/>
    </source>
</evidence>
<feature type="compositionally biased region" description="Basic and acidic residues" evidence="1">
    <location>
        <begin position="144"/>
        <end position="159"/>
    </location>
</feature>